<dbReference type="EMBL" id="AMPZ03000004">
    <property type="protein sequence ID" value="KAH9584374.1"/>
    <property type="molecule type" value="Genomic_DNA"/>
</dbReference>
<evidence type="ECO:0000313" key="1">
    <source>
        <dbReference type="EMBL" id="KAH9584374.1"/>
    </source>
</evidence>
<evidence type="ECO:0000313" key="2">
    <source>
        <dbReference type="Proteomes" id="UP000471633"/>
    </source>
</evidence>
<reference evidence="1" key="3">
    <citation type="submission" date="2021-06" db="EMBL/GenBank/DDBJ databases">
        <title>Chromosome-level genome assembly for S. haematobium.</title>
        <authorList>
            <person name="Stroehlein A.J."/>
        </authorList>
    </citation>
    <scope>NUCLEOTIDE SEQUENCE</scope>
</reference>
<accession>A0A922LGW8</accession>
<reference evidence="1" key="4">
    <citation type="journal article" date="2022" name="PLoS Pathog.">
        <title>Chromosome-level genome of Schistosoma haematobium underpins genome-wide explorations of molecular variation.</title>
        <authorList>
            <person name="Stroehlein A.J."/>
            <person name="Korhonen P.K."/>
            <person name="Lee V.V."/>
            <person name="Ralph S.A."/>
            <person name="Mentink-Kane M."/>
            <person name="You H."/>
            <person name="McManus D.P."/>
            <person name="Tchuente L.T."/>
            <person name="Stothard J.R."/>
            <person name="Kaur P."/>
            <person name="Dudchenko O."/>
            <person name="Aiden E.L."/>
            <person name="Yang B."/>
            <person name="Yang H."/>
            <person name="Emery A.M."/>
            <person name="Webster B.L."/>
            <person name="Brindley P.J."/>
            <person name="Rollinson D."/>
            <person name="Chang B.C.H."/>
            <person name="Gasser R.B."/>
            <person name="Young N.D."/>
        </authorList>
    </citation>
    <scope>NUCLEOTIDE SEQUENCE</scope>
</reference>
<name>A0A922LGW8_SCHHA</name>
<proteinExistence type="predicted"/>
<sequence length="121" mass="14745">MTFMILDISCRSNYFTGDAAIYAWSHIREMQANYRRQYPQVYLTSPELIACFQEIVKDYKKMKTDHSETICNEWIPYRTNGIREIDQIIRWKYYDVEELNIKFFNHRFLSQTIKLTSEYSK</sequence>
<protein>
    <submittedName>
        <fullName evidence="1">Uncharacterized protein</fullName>
    </submittedName>
</protein>
<gene>
    <name evidence="1" type="ORF">MS3_00000195</name>
</gene>
<dbReference type="GeneID" id="75576258"/>
<dbReference type="KEGG" id="shx:MS3_00000195"/>
<dbReference type="RefSeq" id="XP_051067214.1">
    <property type="nucleotide sequence ID" value="XM_051208056.1"/>
</dbReference>
<reference evidence="1" key="2">
    <citation type="journal article" date="2019" name="Gigascience">
        <title>High-quality Schistosoma haematobium genome achieved by single-molecule and long-range sequencing.</title>
        <authorList>
            <person name="Stroehlein A.J."/>
            <person name="Korhonen P.K."/>
            <person name="Chong T.M."/>
            <person name="Lim Y.L."/>
            <person name="Chan K.G."/>
            <person name="Webster B."/>
            <person name="Rollinson D."/>
            <person name="Brindley P.J."/>
            <person name="Gasser R.B."/>
            <person name="Young N.D."/>
        </authorList>
    </citation>
    <scope>NUCLEOTIDE SEQUENCE</scope>
</reference>
<comment type="caution">
    <text evidence="1">The sequence shown here is derived from an EMBL/GenBank/DDBJ whole genome shotgun (WGS) entry which is preliminary data.</text>
</comment>
<dbReference type="CTD" id="75576258"/>
<dbReference type="Proteomes" id="UP000471633">
    <property type="component" value="Unassembled WGS sequence"/>
</dbReference>
<organism evidence="1 2">
    <name type="scientific">Schistosoma haematobium</name>
    <name type="common">Blood fluke</name>
    <dbReference type="NCBI Taxonomy" id="6185"/>
    <lineage>
        <taxon>Eukaryota</taxon>
        <taxon>Metazoa</taxon>
        <taxon>Spiralia</taxon>
        <taxon>Lophotrochozoa</taxon>
        <taxon>Platyhelminthes</taxon>
        <taxon>Trematoda</taxon>
        <taxon>Digenea</taxon>
        <taxon>Strigeidida</taxon>
        <taxon>Schistosomatoidea</taxon>
        <taxon>Schistosomatidae</taxon>
        <taxon>Schistosoma</taxon>
    </lineage>
</organism>
<keyword evidence="2" id="KW-1185">Reference proteome</keyword>
<reference evidence="1" key="1">
    <citation type="journal article" date="2012" name="Nat. Genet.">
        <title>Whole-genome sequence of Schistosoma haematobium.</title>
        <authorList>
            <person name="Young N.D."/>
            <person name="Jex A.R."/>
            <person name="Li B."/>
            <person name="Liu S."/>
            <person name="Yang L."/>
            <person name="Xiong Z."/>
            <person name="Li Y."/>
            <person name="Cantacessi C."/>
            <person name="Hall R.S."/>
            <person name="Xu X."/>
            <person name="Chen F."/>
            <person name="Wu X."/>
            <person name="Zerlotini A."/>
            <person name="Oliveira G."/>
            <person name="Hofmann A."/>
            <person name="Zhang G."/>
            <person name="Fang X."/>
            <person name="Kang Y."/>
            <person name="Campbell B.E."/>
            <person name="Loukas A."/>
            <person name="Ranganathan S."/>
            <person name="Rollinson D."/>
            <person name="Rinaldi G."/>
            <person name="Brindley P.J."/>
            <person name="Yang H."/>
            <person name="Wang J."/>
            <person name="Wang J."/>
            <person name="Gasser R.B."/>
        </authorList>
    </citation>
    <scope>NUCLEOTIDE SEQUENCE</scope>
</reference>
<dbReference type="AlphaFoldDB" id="A0A922LGW8"/>